<dbReference type="Gramene" id="TVU10232">
    <property type="protein sequence ID" value="TVU10232"/>
    <property type="gene ID" value="EJB05_43746"/>
</dbReference>
<dbReference type="InterPro" id="IPR013120">
    <property type="entry name" value="FAR_NAD-bd"/>
</dbReference>
<comment type="caution">
    <text evidence="3">The sequence shown here is derived from an EMBL/GenBank/DDBJ whole genome shotgun (WGS) entry which is preliminary data.</text>
</comment>
<dbReference type="InterPro" id="IPR026055">
    <property type="entry name" value="FAR"/>
</dbReference>
<reference evidence="3 4" key="1">
    <citation type="journal article" date="2019" name="Sci. Rep.">
        <title>A high-quality genome of Eragrostis curvula grass provides insights into Poaceae evolution and supports new strategies to enhance forage quality.</title>
        <authorList>
            <person name="Carballo J."/>
            <person name="Santos B.A.C.M."/>
            <person name="Zappacosta D."/>
            <person name="Garbus I."/>
            <person name="Selva J.P."/>
            <person name="Gallo C.A."/>
            <person name="Diaz A."/>
            <person name="Albertini E."/>
            <person name="Caccamo M."/>
            <person name="Echenique V."/>
        </authorList>
    </citation>
    <scope>NUCLEOTIDE SEQUENCE [LARGE SCALE GENOMIC DNA]</scope>
    <source>
        <strain evidence="4">cv. Victoria</strain>
        <tissue evidence="3">Leaf</tissue>
    </source>
</reference>
<dbReference type="OrthoDB" id="429813at2759"/>
<name>A0A5J9TG11_9POAL</name>
<keyword evidence="1" id="KW-0444">Lipid biosynthesis</keyword>
<dbReference type="InterPro" id="IPR036291">
    <property type="entry name" value="NAD(P)-bd_dom_sf"/>
</dbReference>
<dbReference type="PANTHER" id="PTHR11011">
    <property type="entry name" value="MALE STERILITY PROTEIN 2-RELATED"/>
    <property type="match status" value="1"/>
</dbReference>
<comment type="similarity">
    <text evidence="1">Belongs to the fatty acyl-CoA reductase family.</text>
</comment>
<dbReference type="Gene3D" id="3.40.50.720">
    <property type="entry name" value="NAD(P)-binding Rossmann-like Domain"/>
    <property type="match status" value="1"/>
</dbReference>
<dbReference type="EMBL" id="RWGY01000039">
    <property type="protein sequence ID" value="TVU10232.1"/>
    <property type="molecule type" value="Genomic_DNA"/>
</dbReference>
<dbReference type="Pfam" id="PF07993">
    <property type="entry name" value="NAD_binding_4"/>
    <property type="match status" value="1"/>
</dbReference>
<dbReference type="AlphaFoldDB" id="A0A5J9TG11"/>
<proteinExistence type="inferred from homology"/>
<evidence type="ECO:0000259" key="2">
    <source>
        <dbReference type="Pfam" id="PF07993"/>
    </source>
</evidence>
<evidence type="ECO:0000256" key="1">
    <source>
        <dbReference type="RuleBase" id="RU363097"/>
    </source>
</evidence>
<accession>A0A5J9TG11</accession>
<evidence type="ECO:0000313" key="3">
    <source>
        <dbReference type="EMBL" id="TVU10232.1"/>
    </source>
</evidence>
<dbReference type="PANTHER" id="PTHR11011:SF99">
    <property type="entry name" value="FATTY ACYL-COA REDUCTASE 3"/>
    <property type="match status" value="1"/>
</dbReference>
<dbReference type="EC" id="1.2.1.84" evidence="1"/>
<protein>
    <recommendedName>
        <fullName evidence="1">Fatty acyl-CoA reductase</fullName>
        <ecNumber evidence="1">1.2.1.84</ecNumber>
    </recommendedName>
</protein>
<dbReference type="Proteomes" id="UP000324897">
    <property type="component" value="Chromosome 3"/>
</dbReference>
<dbReference type="GO" id="GO:0010345">
    <property type="term" value="P:suberin biosynthetic process"/>
    <property type="evidence" value="ECO:0007669"/>
    <property type="project" value="TreeGrafter"/>
</dbReference>
<dbReference type="GO" id="GO:0102965">
    <property type="term" value="F:alcohol-forming long-chain fatty acyl-CoA reductase activity"/>
    <property type="evidence" value="ECO:0007669"/>
    <property type="project" value="UniProtKB-EC"/>
</dbReference>
<dbReference type="SUPFAM" id="SSF51735">
    <property type="entry name" value="NAD(P)-binding Rossmann-fold domains"/>
    <property type="match status" value="1"/>
</dbReference>
<feature type="domain" description="Thioester reductase (TE)" evidence="2">
    <location>
        <begin position="17"/>
        <end position="166"/>
    </location>
</feature>
<comment type="catalytic activity">
    <reaction evidence="1">
        <text>a long-chain fatty acyl-CoA + 2 NADPH + 2 H(+) = a long-chain primary fatty alcohol + 2 NADP(+) + CoA</text>
        <dbReference type="Rhea" id="RHEA:52716"/>
        <dbReference type="ChEBI" id="CHEBI:15378"/>
        <dbReference type="ChEBI" id="CHEBI:57287"/>
        <dbReference type="ChEBI" id="CHEBI:57783"/>
        <dbReference type="ChEBI" id="CHEBI:58349"/>
        <dbReference type="ChEBI" id="CHEBI:77396"/>
        <dbReference type="ChEBI" id="CHEBI:83139"/>
        <dbReference type="EC" id="1.2.1.84"/>
    </reaction>
</comment>
<keyword evidence="1" id="KW-0521">NADP</keyword>
<sequence>MDATTVVGCFRDRTILVTGSTGFLGKMLVEKMLRVQPDLRKLYLLVRAPDDAAAEQRVLDEVVGKELFDVLRQEHGDNFHSFIKEKVAPLAGDIIHEEFGLDSSKIKQLYEEIDIIINGAAVTNFYERYDVALASNTFGTANVCQFAKQCTKVQMLLHVSTGKCVTARYELCYSA</sequence>
<comment type="function">
    <text evidence="1">Catalyzes the reduction of fatty acyl-CoA to fatty alcohols.</text>
</comment>
<keyword evidence="1" id="KW-0443">Lipid metabolism</keyword>
<dbReference type="GO" id="GO:0080019">
    <property type="term" value="F:alcohol-forming very long-chain fatty acyl-CoA reductase activity"/>
    <property type="evidence" value="ECO:0007669"/>
    <property type="project" value="InterPro"/>
</dbReference>
<keyword evidence="1" id="KW-0560">Oxidoreductase</keyword>
<evidence type="ECO:0000313" key="4">
    <source>
        <dbReference type="Proteomes" id="UP000324897"/>
    </source>
</evidence>
<organism evidence="3 4">
    <name type="scientific">Eragrostis curvula</name>
    <name type="common">weeping love grass</name>
    <dbReference type="NCBI Taxonomy" id="38414"/>
    <lineage>
        <taxon>Eukaryota</taxon>
        <taxon>Viridiplantae</taxon>
        <taxon>Streptophyta</taxon>
        <taxon>Embryophyta</taxon>
        <taxon>Tracheophyta</taxon>
        <taxon>Spermatophyta</taxon>
        <taxon>Magnoliopsida</taxon>
        <taxon>Liliopsida</taxon>
        <taxon>Poales</taxon>
        <taxon>Poaceae</taxon>
        <taxon>PACMAD clade</taxon>
        <taxon>Chloridoideae</taxon>
        <taxon>Eragrostideae</taxon>
        <taxon>Eragrostidinae</taxon>
        <taxon>Eragrostis</taxon>
    </lineage>
</organism>
<gene>
    <name evidence="3" type="ORF">EJB05_43746</name>
</gene>
<dbReference type="GO" id="GO:0035336">
    <property type="term" value="P:long-chain fatty-acyl-CoA metabolic process"/>
    <property type="evidence" value="ECO:0007669"/>
    <property type="project" value="TreeGrafter"/>
</dbReference>
<keyword evidence="4" id="KW-1185">Reference proteome</keyword>